<dbReference type="InterPro" id="IPR029044">
    <property type="entry name" value="Nucleotide-diphossugar_trans"/>
</dbReference>
<name>A0A7C4RIG1_9BACT</name>
<organism evidence="3">
    <name type="scientific">Desulfatirhabdium butyrativorans</name>
    <dbReference type="NCBI Taxonomy" id="340467"/>
    <lineage>
        <taxon>Bacteria</taxon>
        <taxon>Pseudomonadati</taxon>
        <taxon>Thermodesulfobacteriota</taxon>
        <taxon>Desulfobacteria</taxon>
        <taxon>Desulfobacterales</taxon>
        <taxon>Desulfatirhabdiaceae</taxon>
        <taxon>Desulfatirhabdium</taxon>
    </lineage>
</organism>
<dbReference type="InterPro" id="IPR050834">
    <property type="entry name" value="Glycosyltransf_2"/>
</dbReference>
<sequence length="282" mass="32285">MKKTLEPADVSVIIPTFNRSKWVSEAVDSVLHQTLKPREIIVVDDGSTDDTADVLDGYGDAIRVLRLKENRGVSAARNRGIEAACCRYVAFLDSDDLWLPRKLEDQINHVRKHPEIRIHQTDEIWIRNGVRVNPGKRHRKPEGWIFEPSLHLCLISPSAVLIERRLFDEVGLFDERYPACEDYDLWLRITCRYPVGLLPKALIVKRGDHPDQLSRLPVLDKYRIESIRNLLQSGLLTDVQYQAAVDVLRQKCAIYATGCRKRGRLEEAEHYLRMALAVGSGQ</sequence>
<feature type="domain" description="Glycosyltransferase 2-like prokaryotic type" evidence="2">
    <location>
        <begin position="156"/>
        <end position="195"/>
    </location>
</feature>
<dbReference type="InterPro" id="IPR019290">
    <property type="entry name" value="GlycosylTrfase-like_prok"/>
</dbReference>
<gene>
    <name evidence="3" type="ORF">ENS29_07425</name>
</gene>
<dbReference type="Pfam" id="PF00535">
    <property type="entry name" value="Glycos_transf_2"/>
    <property type="match status" value="1"/>
</dbReference>
<reference evidence="3" key="1">
    <citation type="journal article" date="2020" name="mSystems">
        <title>Genome- and Community-Level Interaction Insights into Carbon Utilization and Element Cycling Functions of Hydrothermarchaeota in Hydrothermal Sediment.</title>
        <authorList>
            <person name="Zhou Z."/>
            <person name="Liu Y."/>
            <person name="Xu W."/>
            <person name="Pan J."/>
            <person name="Luo Z.H."/>
            <person name="Li M."/>
        </authorList>
    </citation>
    <scope>NUCLEOTIDE SEQUENCE [LARGE SCALE GENOMIC DNA]</scope>
    <source>
        <strain evidence="3">SpSt-477</strain>
    </source>
</reference>
<proteinExistence type="predicted"/>
<dbReference type="EMBL" id="DSUH01000176">
    <property type="protein sequence ID" value="HGU32669.1"/>
    <property type="molecule type" value="Genomic_DNA"/>
</dbReference>
<dbReference type="GO" id="GO:0016740">
    <property type="term" value="F:transferase activity"/>
    <property type="evidence" value="ECO:0007669"/>
    <property type="project" value="UniProtKB-KW"/>
</dbReference>
<keyword evidence="3" id="KW-0808">Transferase</keyword>
<dbReference type="Gene3D" id="3.90.550.10">
    <property type="entry name" value="Spore Coat Polysaccharide Biosynthesis Protein SpsA, Chain A"/>
    <property type="match status" value="1"/>
</dbReference>
<accession>A0A7C4RIG1</accession>
<feature type="domain" description="Glycosyltransferase 2-like" evidence="1">
    <location>
        <begin position="11"/>
        <end position="115"/>
    </location>
</feature>
<dbReference type="SUPFAM" id="SSF53448">
    <property type="entry name" value="Nucleotide-diphospho-sugar transferases"/>
    <property type="match status" value="1"/>
</dbReference>
<dbReference type="InterPro" id="IPR001173">
    <property type="entry name" value="Glyco_trans_2-like"/>
</dbReference>
<protein>
    <submittedName>
        <fullName evidence="3">Glycosyltransferase</fullName>
    </submittedName>
</protein>
<evidence type="ECO:0000259" key="1">
    <source>
        <dbReference type="Pfam" id="PF00535"/>
    </source>
</evidence>
<dbReference type="AlphaFoldDB" id="A0A7C4RIG1"/>
<evidence type="ECO:0000313" key="3">
    <source>
        <dbReference type="EMBL" id="HGU32669.1"/>
    </source>
</evidence>
<comment type="caution">
    <text evidence="3">The sequence shown here is derived from an EMBL/GenBank/DDBJ whole genome shotgun (WGS) entry which is preliminary data.</text>
</comment>
<evidence type="ECO:0000259" key="2">
    <source>
        <dbReference type="Pfam" id="PF10111"/>
    </source>
</evidence>
<dbReference type="Pfam" id="PF10111">
    <property type="entry name" value="Glyco_tranf_2_2"/>
    <property type="match status" value="1"/>
</dbReference>
<dbReference type="PANTHER" id="PTHR43685:SF2">
    <property type="entry name" value="GLYCOSYLTRANSFERASE 2-LIKE DOMAIN-CONTAINING PROTEIN"/>
    <property type="match status" value="1"/>
</dbReference>
<dbReference type="PANTHER" id="PTHR43685">
    <property type="entry name" value="GLYCOSYLTRANSFERASE"/>
    <property type="match status" value="1"/>
</dbReference>